<dbReference type="PIRSF" id="PIRSF005856">
    <property type="entry name" value="Rad51"/>
    <property type="match status" value="1"/>
</dbReference>
<dbReference type="InterPro" id="IPR020588">
    <property type="entry name" value="RecA_ATP-bd"/>
</dbReference>
<name>A0A976FHI8_BRELC</name>
<protein>
    <recommendedName>
        <fullName evidence="3">RecA family profile 1 domain-containing protein</fullName>
    </recommendedName>
</protein>
<dbReference type="Pfam" id="PF08423">
    <property type="entry name" value="Rad51"/>
    <property type="match status" value="2"/>
</dbReference>
<dbReference type="PANTHER" id="PTHR46487">
    <property type="entry name" value="DNA REPAIR PROTEIN XRCC3"/>
    <property type="match status" value="1"/>
</dbReference>
<dbReference type="OrthoDB" id="1861185at2759"/>
<keyword evidence="1" id="KW-0547">Nucleotide-binding</keyword>
<gene>
    <name evidence="4" type="ORF">CCR75_002452</name>
</gene>
<dbReference type="GO" id="GO:0045003">
    <property type="term" value="P:double-strand break repair via synthesis-dependent strand annealing"/>
    <property type="evidence" value="ECO:0007669"/>
    <property type="project" value="TreeGrafter"/>
</dbReference>
<dbReference type="GO" id="GO:0090656">
    <property type="term" value="P:t-circle formation"/>
    <property type="evidence" value="ECO:0007669"/>
    <property type="project" value="TreeGrafter"/>
</dbReference>
<dbReference type="GO" id="GO:0005524">
    <property type="term" value="F:ATP binding"/>
    <property type="evidence" value="ECO:0007669"/>
    <property type="project" value="UniProtKB-KW"/>
</dbReference>
<evidence type="ECO:0000256" key="2">
    <source>
        <dbReference type="ARBA" id="ARBA00022840"/>
    </source>
</evidence>
<dbReference type="InterPro" id="IPR016467">
    <property type="entry name" value="DNA_recomb/repair_RecA-like"/>
</dbReference>
<evidence type="ECO:0000256" key="1">
    <source>
        <dbReference type="ARBA" id="ARBA00022741"/>
    </source>
</evidence>
<reference evidence="4 5" key="1">
    <citation type="journal article" date="2021" name="Genome Biol.">
        <title>AFLAP: assembly-free linkage analysis pipeline using k-mers from genome sequencing data.</title>
        <authorList>
            <person name="Fletcher K."/>
            <person name="Zhang L."/>
            <person name="Gil J."/>
            <person name="Han R."/>
            <person name="Cavanaugh K."/>
            <person name="Michelmore R."/>
        </authorList>
    </citation>
    <scope>NUCLEOTIDE SEQUENCE [LARGE SCALE GENOMIC DNA]</scope>
    <source>
        <strain evidence="4 5">SF5</strain>
    </source>
</reference>
<organism evidence="4 5">
    <name type="scientific">Bremia lactucae</name>
    <name type="common">Lettuce downy mildew</name>
    <dbReference type="NCBI Taxonomy" id="4779"/>
    <lineage>
        <taxon>Eukaryota</taxon>
        <taxon>Sar</taxon>
        <taxon>Stramenopiles</taxon>
        <taxon>Oomycota</taxon>
        <taxon>Peronosporomycetes</taxon>
        <taxon>Peronosporales</taxon>
        <taxon>Peronosporaceae</taxon>
        <taxon>Bremia</taxon>
    </lineage>
</organism>
<dbReference type="AlphaFoldDB" id="A0A976FHI8"/>
<proteinExistence type="predicted"/>
<dbReference type="GO" id="GO:0033065">
    <property type="term" value="C:Rad51C-XRCC3 complex"/>
    <property type="evidence" value="ECO:0007669"/>
    <property type="project" value="TreeGrafter"/>
</dbReference>
<evidence type="ECO:0000313" key="5">
    <source>
        <dbReference type="Proteomes" id="UP000294530"/>
    </source>
</evidence>
<dbReference type="GeneID" id="94346220"/>
<dbReference type="GO" id="GO:0071140">
    <property type="term" value="P:resolution of mitotic recombination intermediates"/>
    <property type="evidence" value="ECO:0007669"/>
    <property type="project" value="TreeGrafter"/>
</dbReference>
<dbReference type="InterPro" id="IPR027417">
    <property type="entry name" value="P-loop_NTPase"/>
</dbReference>
<dbReference type="KEGG" id="blac:94346220"/>
<keyword evidence="2" id="KW-0067">ATP-binding</keyword>
<sequence length="305" mass="33408">MKGVRSHQPLVPKESFHFSDASLRVEQVMVTAFTLWQSRSSHSVVLPSGCDSIDSLLQGGFRSGIVTEICGEASAGKTQLCLQLLLQCCLPRSLGGLESTACYVCTEGVGSMKRLHDLAQVYAKRYNTAVLSIGTKRKHDDTLLSASGSDFLDGIFIEKLYAANDLMDLVQARLPMLLAEETTKLVVLDSVAAVFRLESTSSVKAAAERSRSMFHMVNCMRVLSDQYGVVFIVTNQVTGDFTSCLDGNGMRPALGLSWSHCISQRLVITRHEEARRRQLKVAFSPYLPAGMCTFQVTSEGIRPEA</sequence>
<evidence type="ECO:0000259" key="3">
    <source>
        <dbReference type="PROSITE" id="PS50162"/>
    </source>
</evidence>
<keyword evidence="5" id="KW-1185">Reference proteome</keyword>
<dbReference type="SUPFAM" id="SSF52540">
    <property type="entry name" value="P-loop containing nucleoside triphosphate hydrolases"/>
    <property type="match status" value="1"/>
</dbReference>
<dbReference type="GO" id="GO:0000400">
    <property type="term" value="F:four-way junction DNA binding"/>
    <property type="evidence" value="ECO:0007669"/>
    <property type="project" value="TreeGrafter"/>
</dbReference>
<comment type="caution">
    <text evidence="4">The sequence shown here is derived from an EMBL/GenBank/DDBJ whole genome shotgun (WGS) entry which is preliminary data.</text>
</comment>
<dbReference type="Proteomes" id="UP000294530">
    <property type="component" value="Unassembled WGS sequence"/>
</dbReference>
<dbReference type="RefSeq" id="XP_067816242.1">
    <property type="nucleotide sequence ID" value="XM_067960549.1"/>
</dbReference>
<dbReference type="GO" id="GO:0140664">
    <property type="term" value="F:ATP-dependent DNA damage sensor activity"/>
    <property type="evidence" value="ECO:0007669"/>
    <property type="project" value="InterPro"/>
</dbReference>
<dbReference type="Gene3D" id="3.40.50.300">
    <property type="entry name" value="P-loop containing nucleotide triphosphate hydrolases"/>
    <property type="match status" value="1"/>
</dbReference>
<dbReference type="EMBL" id="SHOA02000006">
    <property type="protein sequence ID" value="TDH66743.1"/>
    <property type="molecule type" value="Genomic_DNA"/>
</dbReference>
<dbReference type="PANTHER" id="PTHR46487:SF1">
    <property type="entry name" value="DNA REPAIR PROTEIN XRCC3"/>
    <property type="match status" value="1"/>
</dbReference>
<dbReference type="GO" id="GO:0005657">
    <property type="term" value="C:replication fork"/>
    <property type="evidence" value="ECO:0007669"/>
    <property type="project" value="TreeGrafter"/>
</dbReference>
<dbReference type="InterPro" id="IPR013632">
    <property type="entry name" value="Rad51_C"/>
</dbReference>
<evidence type="ECO:0000313" key="4">
    <source>
        <dbReference type="EMBL" id="TDH66743.1"/>
    </source>
</evidence>
<feature type="domain" description="RecA family profile 1" evidence="3">
    <location>
        <begin position="42"/>
        <end position="237"/>
    </location>
</feature>
<accession>A0A976FHI8</accession>
<dbReference type="GO" id="GO:0000722">
    <property type="term" value="P:telomere maintenance via recombination"/>
    <property type="evidence" value="ECO:0007669"/>
    <property type="project" value="TreeGrafter"/>
</dbReference>
<dbReference type="PROSITE" id="PS50162">
    <property type="entry name" value="RECA_2"/>
    <property type="match status" value="1"/>
</dbReference>